<accession>A0AAE1V738</accession>
<gene>
    <name evidence="2" type="ORF">RND71_023577</name>
</gene>
<reference evidence="2" key="1">
    <citation type="submission" date="2023-12" db="EMBL/GenBank/DDBJ databases">
        <title>Genome assembly of Anisodus tanguticus.</title>
        <authorList>
            <person name="Wang Y.-J."/>
        </authorList>
    </citation>
    <scope>NUCLEOTIDE SEQUENCE</scope>
    <source>
        <strain evidence="2">KB-2021</strain>
        <tissue evidence="2">Leaf</tissue>
    </source>
</reference>
<feature type="compositionally biased region" description="Polar residues" evidence="1">
    <location>
        <begin position="45"/>
        <end position="55"/>
    </location>
</feature>
<name>A0AAE1V738_9SOLA</name>
<sequence>MLSPISSAAPLLDHEVKMTLHSSPRKLKFNEQTKVKSNGDEMNSVPINTAKQASLTGKVHEPEGAKMGHSRKGTRQEWVEGKDTSGFFTMDYHWVRRRRPIHNKSIRP</sequence>
<keyword evidence="3" id="KW-1185">Reference proteome</keyword>
<comment type="caution">
    <text evidence="2">The sequence shown here is derived from an EMBL/GenBank/DDBJ whole genome shotgun (WGS) entry which is preliminary data.</text>
</comment>
<dbReference type="Proteomes" id="UP001291623">
    <property type="component" value="Unassembled WGS sequence"/>
</dbReference>
<dbReference type="AlphaFoldDB" id="A0AAE1V738"/>
<organism evidence="2 3">
    <name type="scientific">Anisodus tanguticus</name>
    <dbReference type="NCBI Taxonomy" id="243964"/>
    <lineage>
        <taxon>Eukaryota</taxon>
        <taxon>Viridiplantae</taxon>
        <taxon>Streptophyta</taxon>
        <taxon>Embryophyta</taxon>
        <taxon>Tracheophyta</taxon>
        <taxon>Spermatophyta</taxon>
        <taxon>Magnoliopsida</taxon>
        <taxon>eudicotyledons</taxon>
        <taxon>Gunneridae</taxon>
        <taxon>Pentapetalae</taxon>
        <taxon>asterids</taxon>
        <taxon>lamiids</taxon>
        <taxon>Solanales</taxon>
        <taxon>Solanaceae</taxon>
        <taxon>Solanoideae</taxon>
        <taxon>Hyoscyameae</taxon>
        <taxon>Anisodus</taxon>
    </lineage>
</organism>
<dbReference type="EMBL" id="JAVYJV010000012">
    <property type="protein sequence ID" value="KAK4357967.1"/>
    <property type="molecule type" value="Genomic_DNA"/>
</dbReference>
<protein>
    <submittedName>
        <fullName evidence="2">Uncharacterized protein</fullName>
    </submittedName>
</protein>
<evidence type="ECO:0000256" key="1">
    <source>
        <dbReference type="SAM" id="MobiDB-lite"/>
    </source>
</evidence>
<feature type="region of interest" description="Disordered" evidence="1">
    <location>
        <begin position="35"/>
        <end position="78"/>
    </location>
</feature>
<evidence type="ECO:0000313" key="3">
    <source>
        <dbReference type="Proteomes" id="UP001291623"/>
    </source>
</evidence>
<evidence type="ECO:0000313" key="2">
    <source>
        <dbReference type="EMBL" id="KAK4357967.1"/>
    </source>
</evidence>
<proteinExistence type="predicted"/>